<feature type="region of interest" description="Disordered" evidence="2">
    <location>
        <begin position="102"/>
        <end position="128"/>
    </location>
</feature>
<proteinExistence type="predicted"/>
<keyword evidence="1" id="KW-0479">Metal-binding</keyword>
<dbReference type="Pfam" id="PF13912">
    <property type="entry name" value="zf-C2H2_6"/>
    <property type="match status" value="1"/>
</dbReference>
<evidence type="ECO:0000313" key="5">
    <source>
        <dbReference type="Proteomes" id="UP001642260"/>
    </source>
</evidence>
<comment type="caution">
    <text evidence="4">The sequence shown here is derived from an EMBL/GenBank/DDBJ whole genome shotgun (WGS) entry which is preliminary data.</text>
</comment>
<feature type="compositionally biased region" description="Low complexity" evidence="2">
    <location>
        <begin position="116"/>
        <end position="128"/>
    </location>
</feature>
<keyword evidence="5" id="KW-1185">Reference proteome</keyword>
<dbReference type="PROSITE" id="PS00028">
    <property type="entry name" value="ZINC_FINGER_C2H2_1"/>
    <property type="match status" value="1"/>
</dbReference>
<gene>
    <name evidence="4" type="ORF">ERUC_LOCUS17787</name>
</gene>
<keyword evidence="1" id="KW-0862">Zinc</keyword>
<dbReference type="InterPro" id="IPR013087">
    <property type="entry name" value="Znf_C2H2_type"/>
</dbReference>
<dbReference type="SUPFAM" id="SSF57667">
    <property type="entry name" value="beta-beta-alpha zinc fingers"/>
    <property type="match status" value="1"/>
</dbReference>
<feature type="domain" description="C2H2-type" evidence="3">
    <location>
        <begin position="9"/>
        <end position="36"/>
    </location>
</feature>
<dbReference type="SMART" id="SM00355">
    <property type="entry name" value="ZnF_C2H2"/>
    <property type="match status" value="2"/>
</dbReference>
<protein>
    <recommendedName>
        <fullName evidence="3">C2H2-type domain-containing protein</fullName>
    </recommendedName>
</protein>
<feature type="non-terminal residue" evidence="4">
    <location>
        <position position="1"/>
    </location>
</feature>
<evidence type="ECO:0000313" key="4">
    <source>
        <dbReference type="EMBL" id="CAH8349850.1"/>
    </source>
</evidence>
<organism evidence="4 5">
    <name type="scientific">Eruca vesicaria subsp. sativa</name>
    <name type="common">Garden rocket</name>
    <name type="synonym">Eruca sativa</name>
    <dbReference type="NCBI Taxonomy" id="29727"/>
    <lineage>
        <taxon>Eukaryota</taxon>
        <taxon>Viridiplantae</taxon>
        <taxon>Streptophyta</taxon>
        <taxon>Embryophyta</taxon>
        <taxon>Tracheophyta</taxon>
        <taxon>Spermatophyta</taxon>
        <taxon>Magnoliopsida</taxon>
        <taxon>eudicotyledons</taxon>
        <taxon>Gunneridae</taxon>
        <taxon>Pentapetalae</taxon>
        <taxon>rosids</taxon>
        <taxon>malvids</taxon>
        <taxon>Brassicales</taxon>
        <taxon>Brassicaceae</taxon>
        <taxon>Brassiceae</taxon>
        <taxon>Eruca</taxon>
    </lineage>
</organism>
<dbReference type="InterPro" id="IPR036236">
    <property type="entry name" value="Znf_C2H2_sf"/>
</dbReference>
<dbReference type="GO" id="GO:0008270">
    <property type="term" value="F:zinc ion binding"/>
    <property type="evidence" value="ECO:0007669"/>
    <property type="project" value="UniProtKB-KW"/>
</dbReference>
<dbReference type="PROSITE" id="PS50157">
    <property type="entry name" value="ZINC_FINGER_C2H2_2"/>
    <property type="match status" value="1"/>
</dbReference>
<dbReference type="PANTHER" id="PTHR46869:SF15">
    <property type="entry name" value="C2H2-TYPE DOMAIN-CONTAINING PROTEIN"/>
    <property type="match status" value="1"/>
</dbReference>
<dbReference type="EMBL" id="CAKOAT010164043">
    <property type="protein sequence ID" value="CAH8349850.1"/>
    <property type="molecule type" value="Genomic_DNA"/>
</dbReference>
<reference evidence="4 5" key="1">
    <citation type="submission" date="2022-03" db="EMBL/GenBank/DDBJ databases">
        <authorList>
            <person name="Macdonald S."/>
            <person name="Ahmed S."/>
            <person name="Newling K."/>
        </authorList>
    </citation>
    <scope>NUCLEOTIDE SEQUENCE [LARGE SCALE GENOMIC DNA]</scope>
</reference>
<keyword evidence="1" id="KW-0863">Zinc-finger</keyword>
<accession>A0ABC8K3A2</accession>
<evidence type="ECO:0000259" key="3">
    <source>
        <dbReference type="PROSITE" id="PS50157"/>
    </source>
</evidence>
<name>A0ABC8K3A2_ERUVS</name>
<evidence type="ECO:0000256" key="1">
    <source>
        <dbReference type="PROSITE-ProRule" id="PRU00042"/>
    </source>
</evidence>
<dbReference type="AlphaFoldDB" id="A0ABC8K3A2"/>
<evidence type="ECO:0000256" key="2">
    <source>
        <dbReference type="SAM" id="MobiDB-lite"/>
    </source>
</evidence>
<dbReference type="Proteomes" id="UP001642260">
    <property type="component" value="Unassembled WGS sequence"/>
</dbReference>
<dbReference type="Gene3D" id="3.30.160.60">
    <property type="entry name" value="Classic Zinc Finger"/>
    <property type="match status" value="1"/>
</dbReference>
<sequence>METMIEKEFVCKFCNKKFPSGKSLGGHIRIHTNEYSLHSTSYNGKNRKKKSMVEDQREITAPKQQQLCCRECGKGFDSLKDLWYQMDCCHCEREKVVMDTETTSSGGYSMKRSKKQSSSESFSNGSSSSSFVCEIDQEHKNTALSLMMLSMDSRGLTFVVNSLVVA</sequence>
<feature type="non-terminal residue" evidence="4">
    <location>
        <position position="166"/>
    </location>
</feature>
<dbReference type="PANTHER" id="PTHR46869">
    <property type="entry name" value="C2H2-LIKE ZINC FINGER PROTEIN"/>
    <property type="match status" value="1"/>
</dbReference>